<dbReference type="Pfam" id="PF24764">
    <property type="entry name" value="rva_4"/>
    <property type="match status" value="1"/>
</dbReference>
<name>A0AAD4HJ73_9AGAM</name>
<reference evidence="2" key="1">
    <citation type="journal article" date="2020" name="New Phytol.">
        <title>Comparative genomics reveals dynamic genome evolution in host specialist ectomycorrhizal fungi.</title>
        <authorList>
            <person name="Lofgren L.A."/>
            <person name="Nguyen N.H."/>
            <person name="Vilgalys R."/>
            <person name="Ruytinx J."/>
            <person name="Liao H.L."/>
            <person name="Branco S."/>
            <person name="Kuo A."/>
            <person name="LaButti K."/>
            <person name="Lipzen A."/>
            <person name="Andreopoulos W."/>
            <person name="Pangilinan J."/>
            <person name="Riley R."/>
            <person name="Hundley H."/>
            <person name="Na H."/>
            <person name="Barry K."/>
            <person name="Grigoriev I.V."/>
            <person name="Stajich J.E."/>
            <person name="Kennedy P.G."/>
        </authorList>
    </citation>
    <scope>NUCLEOTIDE SEQUENCE</scope>
    <source>
        <strain evidence="2">FC203</strain>
    </source>
</reference>
<evidence type="ECO:0000259" key="1">
    <source>
        <dbReference type="Pfam" id="PF24764"/>
    </source>
</evidence>
<dbReference type="InterPro" id="IPR058913">
    <property type="entry name" value="Integrase_dom_put"/>
</dbReference>
<accession>A0AAD4HJ73</accession>
<dbReference type="GeneID" id="64669761"/>
<evidence type="ECO:0000313" key="3">
    <source>
        <dbReference type="Proteomes" id="UP001195769"/>
    </source>
</evidence>
<proteinExistence type="predicted"/>
<organism evidence="2 3">
    <name type="scientific">Suillus fuscotomentosus</name>
    <dbReference type="NCBI Taxonomy" id="1912939"/>
    <lineage>
        <taxon>Eukaryota</taxon>
        <taxon>Fungi</taxon>
        <taxon>Dikarya</taxon>
        <taxon>Basidiomycota</taxon>
        <taxon>Agaricomycotina</taxon>
        <taxon>Agaricomycetes</taxon>
        <taxon>Agaricomycetidae</taxon>
        <taxon>Boletales</taxon>
        <taxon>Suillineae</taxon>
        <taxon>Suillaceae</taxon>
        <taxon>Suillus</taxon>
    </lineage>
</organism>
<gene>
    <name evidence="2" type="ORF">F5891DRAFT_957168</name>
</gene>
<protein>
    <recommendedName>
        <fullName evidence="1">Integrase core domain-containing protein</fullName>
    </recommendedName>
</protein>
<evidence type="ECO:0000313" key="2">
    <source>
        <dbReference type="EMBL" id="KAG1897464.1"/>
    </source>
</evidence>
<dbReference type="AlphaFoldDB" id="A0AAD4HJ73"/>
<comment type="caution">
    <text evidence="2">The sequence shown here is derived from an EMBL/GenBank/DDBJ whole genome shotgun (WGS) entry which is preliminary data.</text>
</comment>
<dbReference type="Proteomes" id="UP001195769">
    <property type="component" value="Unassembled WGS sequence"/>
</dbReference>
<feature type="domain" description="Integrase core" evidence="1">
    <location>
        <begin position="1"/>
        <end position="108"/>
    </location>
</feature>
<dbReference type="RefSeq" id="XP_041223040.1">
    <property type="nucleotide sequence ID" value="XM_041375463.1"/>
</dbReference>
<keyword evidence="3" id="KW-1185">Reference proteome</keyword>
<dbReference type="EMBL" id="JABBWK010000046">
    <property type="protein sequence ID" value="KAG1897464.1"/>
    <property type="molecule type" value="Genomic_DNA"/>
</dbReference>
<sequence>MENRRGVERGSYIWGRSVHNICIERLWRDVTQGFGRKWKLFFQLLEVHHDLKPNLDAHIWLLHHVFLDALNEDAIQWAEAWNHHQLRIPGGGQQSPRDLFFFGMIQNGARGYDPTSLPGDSEIGDIQEYGIDWEDYNDNNIQNHHDNVNTTDSDDQAQNPFFTHQPQHLSDIRVPETYSPLTHQQVEHLDDYLAGHPDSRSQSMDRRRSLWVDALNFCVEMFNVSYPQ</sequence>